<evidence type="ECO:0000313" key="3">
    <source>
        <dbReference type="Proteomes" id="UP000324222"/>
    </source>
</evidence>
<gene>
    <name evidence="2" type="ORF">E2C01_093950</name>
</gene>
<protein>
    <submittedName>
        <fullName evidence="2">Uncharacterized protein</fullName>
    </submittedName>
</protein>
<keyword evidence="3" id="KW-1185">Reference proteome</keyword>
<proteinExistence type="predicted"/>
<evidence type="ECO:0000256" key="1">
    <source>
        <dbReference type="SAM" id="MobiDB-lite"/>
    </source>
</evidence>
<comment type="caution">
    <text evidence="2">The sequence shown here is derived from an EMBL/GenBank/DDBJ whole genome shotgun (WGS) entry which is preliminary data.</text>
</comment>
<organism evidence="2 3">
    <name type="scientific">Portunus trituberculatus</name>
    <name type="common">Swimming crab</name>
    <name type="synonym">Neptunus trituberculatus</name>
    <dbReference type="NCBI Taxonomy" id="210409"/>
    <lineage>
        <taxon>Eukaryota</taxon>
        <taxon>Metazoa</taxon>
        <taxon>Ecdysozoa</taxon>
        <taxon>Arthropoda</taxon>
        <taxon>Crustacea</taxon>
        <taxon>Multicrustacea</taxon>
        <taxon>Malacostraca</taxon>
        <taxon>Eumalacostraca</taxon>
        <taxon>Eucarida</taxon>
        <taxon>Decapoda</taxon>
        <taxon>Pleocyemata</taxon>
        <taxon>Brachyura</taxon>
        <taxon>Eubrachyura</taxon>
        <taxon>Portunoidea</taxon>
        <taxon>Portunidae</taxon>
        <taxon>Portuninae</taxon>
        <taxon>Portunus</taxon>
    </lineage>
</organism>
<dbReference type="AlphaFoldDB" id="A0A5B7JW88"/>
<name>A0A5B7JW88_PORTR</name>
<evidence type="ECO:0000313" key="2">
    <source>
        <dbReference type="EMBL" id="MPC98576.1"/>
    </source>
</evidence>
<feature type="compositionally biased region" description="Pro residues" evidence="1">
    <location>
        <begin position="11"/>
        <end position="22"/>
    </location>
</feature>
<dbReference type="EMBL" id="VSRR010114673">
    <property type="protein sequence ID" value="MPC98576.1"/>
    <property type="molecule type" value="Genomic_DNA"/>
</dbReference>
<reference evidence="2 3" key="1">
    <citation type="submission" date="2019-05" db="EMBL/GenBank/DDBJ databases">
        <title>Another draft genome of Portunus trituberculatus and its Hox gene families provides insights of decapod evolution.</title>
        <authorList>
            <person name="Jeong J.-H."/>
            <person name="Song I."/>
            <person name="Kim S."/>
            <person name="Choi T."/>
            <person name="Kim D."/>
            <person name="Ryu S."/>
            <person name="Kim W."/>
        </authorList>
    </citation>
    <scope>NUCLEOTIDE SEQUENCE [LARGE SCALE GENOMIC DNA]</scope>
    <source>
        <tissue evidence="2">Muscle</tissue>
    </source>
</reference>
<dbReference type="Proteomes" id="UP000324222">
    <property type="component" value="Unassembled WGS sequence"/>
</dbReference>
<feature type="region of interest" description="Disordered" evidence="1">
    <location>
        <begin position="1"/>
        <end position="43"/>
    </location>
</feature>
<sequence>MKTSSITFIPLSPPSAPPPSPPSRSQQVSPPVSKQEAVRLPTPQAAEAVTETWTTGANDTLIPVLMSTLMRHSDESAREASKRSMPPHFYASLNLQPFRLSLPQVGI</sequence>
<accession>A0A5B7JW88</accession>
<feature type="compositionally biased region" description="Low complexity" evidence="1">
    <location>
        <begin position="23"/>
        <end position="33"/>
    </location>
</feature>